<evidence type="ECO:0000256" key="2">
    <source>
        <dbReference type="ARBA" id="ARBA00023235"/>
    </source>
</evidence>
<dbReference type="NCBIfam" id="TIGR00013">
    <property type="entry name" value="taut"/>
    <property type="match status" value="1"/>
</dbReference>
<gene>
    <name evidence="5" type="ORF">EA473_10520</name>
</gene>
<dbReference type="AlphaFoldDB" id="A0A3N6LWC4"/>
<evidence type="ECO:0000313" key="5">
    <source>
        <dbReference type="EMBL" id="RQG94923.1"/>
    </source>
</evidence>
<dbReference type="Gene3D" id="3.30.429.10">
    <property type="entry name" value="Macrophage Migration Inhibitory Factor"/>
    <property type="match status" value="1"/>
</dbReference>
<keyword evidence="6" id="KW-1185">Reference proteome</keyword>
<dbReference type="SUPFAM" id="SSF55331">
    <property type="entry name" value="Tautomerase/MIF"/>
    <property type="match status" value="1"/>
</dbReference>
<organism evidence="5 6">
    <name type="scientific">Natrarchaeobius chitinivorans</name>
    <dbReference type="NCBI Taxonomy" id="1679083"/>
    <lineage>
        <taxon>Archaea</taxon>
        <taxon>Methanobacteriati</taxon>
        <taxon>Methanobacteriota</taxon>
        <taxon>Stenosarchaea group</taxon>
        <taxon>Halobacteria</taxon>
        <taxon>Halobacteriales</taxon>
        <taxon>Natrialbaceae</taxon>
        <taxon>Natrarchaeobius</taxon>
    </lineage>
</organism>
<reference evidence="5 6" key="1">
    <citation type="submission" date="2018-10" db="EMBL/GenBank/DDBJ databases">
        <title>Natrarchaeobius chitinivorans gen. nov., sp. nov., and Natrarchaeobius haloalkaliphilus sp. nov., alkaliphilic, chitin-utilizing haloarchaea from hypersaline alkaline lakes.</title>
        <authorList>
            <person name="Sorokin D.Y."/>
            <person name="Elcheninov A.G."/>
            <person name="Kostrikina N.A."/>
            <person name="Bale N.J."/>
            <person name="Sinninghe Damste J.S."/>
            <person name="Khijniak T.V."/>
            <person name="Kublanov I.V."/>
            <person name="Toshchakov S.V."/>
        </authorList>
    </citation>
    <scope>NUCLEOTIDE SEQUENCE [LARGE SCALE GENOMIC DNA]</scope>
    <source>
        <strain evidence="5 6">AArcht4T</strain>
    </source>
</reference>
<dbReference type="OrthoDB" id="8161at2157"/>
<dbReference type="InterPro" id="IPR018191">
    <property type="entry name" value="4-OT"/>
</dbReference>
<protein>
    <submittedName>
        <fullName evidence="5">4-oxalocrotonate tautomerase</fullName>
    </submittedName>
</protein>
<dbReference type="EMBL" id="REGA01000007">
    <property type="protein sequence ID" value="RQG94923.1"/>
    <property type="molecule type" value="Genomic_DNA"/>
</dbReference>
<dbReference type="NCBIfam" id="NF002571">
    <property type="entry name" value="PRK02220.1"/>
    <property type="match status" value="1"/>
</dbReference>
<dbReference type="Proteomes" id="UP000282323">
    <property type="component" value="Unassembled WGS sequence"/>
</dbReference>
<dbReference type="InterPro" id="IPR004370">
    <property type="entry name" value="4-OT-like_dom"/>
</dbReference>
<dbReference type="PANTHER" id="PTHR35530:SF1">
    <property type="entry name" value="2-HYDROXYMUCONATE TAUTOMERASE"/>
    <property type="match status" value="1"/>
</dbReference>
<keyword evidence="2" id="KW-0413">Isomerase</keyword>
<feature type="domain" description="4-oxalocrotonate tautomerase-like" evidence="4">
    <location>
        <begin position="2"/>
        <end position="56"/>
    </location>
</feature>
<dbReference type="Pfam" id="PF01361">
    <property type="entry name" value="Tautomerase"/>
    <property type="match status" value="1"/>
</dbReference>
<accession>A0A3N6LWC4</accession>
<evidence type="ECO:0000259" key="4">
    <source>
        <dbReference type="Pfam" id="PF01361"/>
    </source>
</evidence>
<evidence type="ECO:0000256" key="1">
    <source>
        <dbReference type="ARBA" id="ARBA00006723"/>
    </source>
</evidence>
<dbReference type="GO" id="GO:0016853">
    <property type="term" value="F:isomerase activity"/>
    <property type="evidence" value="ECO:0007669"/>
    <property type="project" value="UniProtKB-KW"/>
</dbReference>
<proteinExistence type="inferred from homology"/>
<comment type="caution">
    <text evidence="5">The sequence shown here is derived from an EMBL/GenBank/DDBJ whole genome shotgun (WGS) entry which is preliminary data.</text>
</comment>
<name>A0A3N6LWC4_NATCH</name>
<evidence type="ECO:0000256" key="3">
    <source>
        <dbReference type="PIRSR" id="PIRSR618191-1"/>
    </source>
</evidence>
<feature type="active site" description="Proton acceptor; via imino nitrogen" evidence="3">
    <location>
        <position position="2"/>
    </location>
</feature>
<dbReference type="InterPro" id="IPR014347">
    <property type="entry name" value="Tautomerase/MIF_sf"/>
</dbReference>
<dbReference type="PANTHER" id="PTHR35530">
    <property type="entry name" value="TAUTOMERASE-RELATED"/>
    <property type="match status" value="1"/>
</dbReference>
<comment type="similarity">
    <text evidence="1">Belongs to the 4-oxalocrotonate tautomerase family.</text>
</comment>
<sequence>MPVVTVEMYEGRSDEQKQELVEDITDAMVEHVDATPETLHVIIHDVPKENWGRDGLLGIHRED</sequence>
<evidence type="ECO:0000313" key="6">
    <source>
        <dbReference type="Proteomes" id="UP000282323"/>
    </source>
</evidence>